<proteinExistence type="predicted"/>
<gene>
    <name evidence="2" type="ORF">MHA02_06970</name>
</gene>
<dbReference type="EMBL" id="BJZT01000005">
    <property type="protein sequence ID" value="GEO98309.1"/>
    <property type="molecule type" value="Genomic_DNA"/>
</dbReference>
<evidence type="ECO:0000313" key="2">
    <source>
        <dbReference type="EMBL" id="GEO98309.1"/>
    </source>
</evidence>
<sequence length="124" mass="13602">METAAGRRIEKAHPLSEAMDDTHQLREQLSRAWQTTLDAAIAQGMPTLAVIETMSAVAHARFADSFGPAAAANYLQLLAEQLRDIEQNETGNLISGEQPQDFVSEGDMEMALDPNWLVGDKSFE</sequence>
<organism evidence="2 3">
    <name type="scientific">Methylobacterium haplocladii</name>
    <dbReference type="NCBI Taxonomy" id="1176176"/>
    <lineage>
        <taxon>Bacteria</taxon>
        <taxon>Pseudomonadati</taxon>
        <taxon>Pseudomonadota</taxon>
        <taxon>Alphaproteobacteria</taxon>
        <taxon>Hyphomicrobiales</taxon>
        <taxon>Methylobacteriaceae</taxon>
        <taxon>Methylobacterium</taxon>
    </lineage>
</organism>
<accession>A0A512IKS7</accession>
<comment type="caution">
    <text evidence="2">The sequence shown here is derived from an EMBL/GenBank/DDBJ whole genome shotgun (WGS) entry which is preliminary data.</text>
</comment>
<dbReference type="AlphaFoldDB" id="A0A512IKS7"/>
<keyword evidence="3" id="KW-1185">Reference proteome</keyword>
<evidence type="ECO:0000313" key="3">
    <source>
        <dbReference type="Proteomes" id="UP000321258"/>
    </source>
</evidence>
<feature type="region of interest" description="Disordered" evidence="1">
    <location>
        <begin position="1"/>
        <end position="20"/>
    </location>
</feature>
<reference evidence="2 3" key="1">
    <citation type="submission" date="2019-07" db="EMBL/GenBank/DDBJ databases">
        <title>Whole genome shotgun sequence of Methylobacterium haplocladii NBRC 107714.</title>
        <authorList>
            <person name="Hosoyama A."/>
            <person name="Uohara A."/>
            <person name="Ohji S."/>
            <person name="Ichikawa N."/>
        </authorList>
    </citation>
    <scope>NUCLEOTIDE SEQUENCE [LARGE SCALE GENOMIC DNA]</scope>
    <source>
        <strain evidence="2 3">NBRC 107714</strain>
    </source>
</reference>
<evidence type="ECO:0000256" key="1">
    <source>
        <dbReference type="SAM" id="MobiDB-lite"/>
    </source>
</evidence>
<dbReference type="Proteomes" id="UP000321258">
    <property type="component" value="Unassembled WGS sequence"/>
</dbReference>
<name>A0A512IKS7_9HYPH</name>
<protein>
    <submittedName>
        <fullName evidence="2">Uncharacterized protein</fullName>
    </submittedName>
</protein>